<evidence type="ECO:0000256" key="9">
    <source>
        <dbReference type="SAM" id="Phobius"/>
    </source>
</evidence>
<evidence type="ECO:0000256" key="4">
    <source>
        <dbReference type="ARBA" id="ARBA00022679"/>
    </source>
</evidence>
<name>A0ABY4CBY7_9BACT</name>
<evidence type="ECO:0000256" key="2">
    <source>
        <dbReference type="ARBA" id="ARBA00012438"/>
    </source>
</evidence>
<comment type="catalytic activity">
    <reaction evidence="1">
        <text>ATP + protein L-histidine = ADP + protein N-phospho-L-histidine.</text>
        <dbReference type="EC" id="2.7.13.3"/>
    </reaction>
</comment>
<dbReference type="PANTHER" id="PTHR43065">
    <property type="entry name" value="SENSOR HISTIDINE KINASE"/>
    <property type="match status" value="1"/>
</dbReference>
<evidence type="ECO:0000256" key="6">
    <source>
        <dbReference type="ARBA" id="ARBA00022777"/>
    </source>
</evidence>
<feature type="domain" description="Histidine kinase" evidence="10">
    <location>
        <begin position="357"/>
        <end position="566"/>
    </location>
</feature>
<dbReference type="PROSITE" id="PS50109">
    <property type="entry name" value="HIS_KIN"/>
    <property type="match status" value="1"/>
</dbReference>
<dbReference type="InterPro" id="IPR013655">
    <property type="entry name" value="PAS_fold_3"/>
</dbReference>
<feature type="domain" description="PAS" evidence="11">
    <location>
        <begin position="213"/>
        <end position="271"/>
    </location>
</feature>
<dbReference type="EMBL" id="CP093442">
    <property type="protein sequence ID" value="UOF02457.1"/>
    <property type="molecule type" value="Genomic_DNA"/>
</dbReference>
<dbReference type="InterPro" id="IPR013656">
    <property type="entry name" value="PAS_4"/>
</dbReference>
<feature type="domain" description="PAS" evidence="11">
    <location>
        <begin position="98"/>
        <end position="162"/>
    </location>
</feature>
<dbReference type="InterPro" id="IPR003661">
    <property type="entry name" value="HisK_dim/P_dom"/>
</dbReference>
<feature type="transmembrane region" description="Helical" evidence="9">
    <location>
        <begin position="50"/>
        <end position="71"/>
    </location>
</feature>
<dbReference type="RefSeq" id="WP_243539948.1">
    <property type="nucleotide sequence ID" value="NZ_CP093442.1"/>
</dbReference>
<keyword evidence="6" id="KW-0418">Kinase</keyword>
<evidence type="ECO:0000313" key="12">
    <source>
        <dbReference type="EMBL" id="UOF02457.1"/>
    </source>
</evidence>
<dbReference type="SMART" id="SM00388">
    <property type="entry name" value="HisKA"/>
    <property type="match status" value="1"/>
</dbReference>
<dbReference type="SMART" id="SM00091">
    <property type="entry name" value="PAS"/>
    <property type="match status" value="2"/>
</dbReference>
<dbReference type="InterPro" id="IPR003594">
    <property type="entry name" value="HATPase_dom"/>
</dbReference>
<keyword evidence="8" id="KW-0902">Two-component regulatory system</keyword>
<dbReference type="Proteomes" id="UP000830116">
    <property type="component" value="Chromosome"/>
</dbReference>
<evidence type="ECO:0000259" key="11">
    <source>
        <dbReference type="PROSITE" id="PS50112"/>
    </source>
</evidence>
<feature type="transmembrane region" description="Helical" evidence="9">
    <location>
        <begin position="20"/>
        <end position="43"/>
    </location>
</feature>
<dbReference type="SUPFAM" id="SSF47384">
    <property type="entry name" value="Homodimeric domain of signal transducing histidine kinase"/>
    <property type="match status" value="1"/>
</dbReference>
<keyword evidence="9" id="KW-0812">Transmembrane</keyword>
<dbReference type="SUPFAM" id="SSF55874">
    <property type="entry name" value="ATPase domain of HSP90 chaperone/DNA topoisomerase II/histidine kinase"/>
    <property type="match status" value="1"/>
</dbReference>
<keyword evidence="13" id="KW-1185">Reference proteome</keyword>
<keyword evidence="7" id="KW-0067">ATP-binding</keyword>
<dbReference type="Gene3D" id="1.10.287.130">
    <property type="match status" value="1"/>
</dbReference>
<dbReference type="PANTHER" id="PTHR43065:SF10">
    <property type="entry name" value="PEROXIDE STRESS-ACTIVATED HISTIDINE KINASE MAK3"/>
    <property type="match status" value="1"/>
</dbReference>
<evidence type="ECO:0000259" key="10">
    <source>
        <dbReference type="PROSITE" id="PS50109"/>
    </source>
</evidence>
<dbReference type="EC" id="2.7.13.3" evidence="2"/>
<evidence type="ECO:0000256" key="5">
    <source>
        <dbReference type="ARBA" id="ARBA00022741"/>
    </source>
</evidence>
<dbReference type="InterPro" id="IPR036097">
    <property type="entry name" value="HisK_dim/P_sf"/>
</dbReference>
<proteinExistence type="predicted"/>
<evidence type="ECO:0000256" key="1">
    <source>
        <dbReference type="ARBA" id="ARBA00000085"/>
    </source>
</evidence>
<evidence type="ECO:0000256" key="7">
    <source>
        <dbReference type="ARBA" id="ARBA00022840"/>
    </source>
</evidence>
<dbReference type="InterPro" id="IPR005467">
    <property type="entry name" value="His_kinase_dom"/>
</dbReference>
<keyword evidence="9" id="KW-0472">Membrane</keyword>
<dbReference type="CDD" id="cd00082">
    <property type="entry name" value="HisKA"/>
    <property type="match status" value="1"/>
</dbReference>
<dbReference type="Gene3D" id="3.30.450.20">
    <property type="entry name" value="PAS domain"/>
    <property type="match status" value="2"/>
</dbReference>
<keyword evidence="5" id="KW-0547">Nucleotide-binding</keyword>
<reference evidence="12" key="1">
    <citation type="submission" date="2022-03" db="EMBL/GenBank/DDBJ databases">
        <title>Genome Identification and Characterization of new species Bdellovibrio reynosense LBG001 sp. nov. from a Mexico soil sample.</title>
        <authorList>
            <person name="Camilli A."/>
            <person name="Ajao Y."/>
            <person name="Guo X."/>
        </authorList>
    </citation>
    <scope>NUCLEOTIDE SEQUENCE</scope>
    <source>
        <strain evidence="12">LBG001</strain>
    </source>
</reference>
<dbReference type="Pfam" id="PF08448">
    <property type="entry name" value="PAS_4"/>
    <property type="match status" value="1"/>
</dbReference>
<dbReference type="InterPro" id="IPR004358">
    <property type="entry name" value="Sig_transdc_His_kin-like_C"/>
</dbReference>
<dbReference type="Pfam" id="PF00512">
    <property type="entry name" value="HisKA"/>
    <property type="match status" value="1"/>
</dbReference>
<dbReference type="Gene3D" id="3.30.565.10">
    <property type="entry name" value="Histidine kinase-like ATPase, C-terminal domain"/>
    <property type="match status" value="1"/>
</dbReference>
<keyword evidence="9" id="KW-1133">Transmembrane helix</keyword>
<dbReference type="SUPFAM" id="SSF55785">
    <property type="entry name" value="PYP-like sensor domain (PAS domain)"/>
    <property type="match status" value="2"/>
</dbReference>
<keyword evidence="4" id="KW-0808">Transferase</keyword>
<dbReference type="InterPro" id="IPR035965">
    <property type="entry name" value="PAS-like_dom_sf"/>
</dbReference>
<dbReference type="Pfam" id="PF08447">
    <property type="entry name" value="PAS_3"/>
    <property type="match status" value="1"/>
</dbReference>
<keyword evidence="3" id="KW-0597">Phosphoprotein</keyword>
<dbReference type="InterPro" id="IPR000014">
    <property type="entry name" value="PAS"/>
</dbReference>
<evidence type="ECO:0000256" key="3">
    <source>
        <dbReference type="ARBA" id="ARBA00022553"/>
    </source>
</evidence>
<accession>A0ABY4CBY7</accession>
<dbReference type="CDD" id="cd00130">
    <property type="entry name" value="PAS"/>
    <property type="match status" value="2"/>
</dbReference>
<dbReference type="InterPro" id="IPR036890">
    <property type="entry name" value="HATPase_C_sf"/>
</dbReference>
<dbReference type="Pfam" id="PF02518">
    <property type="entry name" value="HATPase_c"/>
    <property type="match status" value="1"/>
</dbReference>
<evidence type="ECO:0000256" key="8">
    <source>
        <dbReference type="ARBA" id="ARBA00023012"/>
    </source>
</evidence>
<evidence type="ECO:0000313" key="13">
    <source>
        <dbReference type="Proteomes" id="UP000830116"/>
    </source>
</evidence>
<dbReference type="PROSITE" id="PS50112">
    <property type="entry name" value="PAS"/>
    <property type="match status" value="2"/>
</dbReference>
<protein>
    <recommendedName>
        <fullName evidence="2">histidine kinase</fullName>
        <ecNumber evidence="2">2.7.13.3</ecNumber>
    </recommendedName>
</protein>
<dbReference type="SMART" id="SM00387">
    <property type="entry name" value="HATPase_c"/>
    <property type="match status" value="1"/>
</dbReference>
<dbReference type="PRINTS" id="PR00344">
    <property type="entry name" value="BCTRLSENSOR"/>
</dbReference>
<gene>
    <name evidence="12" type="ORF">MNR06_05775</name>
</gene>
<organism evidence="12 13">
    <name type="scientific">Bdellovibrio reynosensis</name>
    <dbReference type="NCBI Taxonomy" id="2835041"/>
    <lineage>
        <taxon>Bacteria</taxon>
        <taxon>Pseudomonadati</taxon>
        <taxon>Bdellovibrionota</taxon>
        <taxon>Bdellovibrionia</taxon>
        <taxon>Bdellovibrionales</taxon>
        <taxon>Pseudobdellovibrionaceae</taxon>
        <taxon>Bdellovibrio</taxon>
    </lineage>
</organism>
<sequence>MRPTKSNEQVSPNKFWQKQYQNIFISLCLILVVSILFALANIFAKNSLSLYLSMGFIVLIPIFACYGLMVFNCARNDLQTASEEYEKVLATLKEVEDSQVTLDRFMSISSDLMAVAGTDGKLKKVSASLIKTLGFSEEELLSRPFFEFIHPEDREATKKNIELLHLGFRSIGFENRYITAQGTYRILSWSAAADNEVGVRYASARDVTDERDFQIRMQQVIDAAPVLLIVKNRDGQITNCNTAFASSLGLQRSVLIGKKLEDFLSLTHADNSHLKDLEVLSSGKPITYEELLMNNGKDEWHLATVYPIRDQSGDIVSIGKVALNIHAQRTLTKQIDVERSRAMLNAKLASIGELAAGIAHEINNPLAIIEGQMSLLDRHMNEPEKWAQRSASIKKSVSRISHIVKGLKHYSRTNSTRVRKLESLAHIISESLILTEWKAKKFAVTLNVELNTVEMIHCDPIEIEQVLVNLINNGIEAVKEEPVRELKIELNKESDSLIVRVIDSGPGLSTETEEKMFDPFFTTKPVGEGTGLGLSIAKGIVDSHGASLSLNRHNPGTCFEIRFPQQ</sequence>
<dbReference type="NCBIfam" id="TIGR00229">
    <property type="entry name" value="sensory_box"/>
    <property type="match status" value="2"/>
</dbReference>